<feature type="region of interest" description="Disordered" evidence="3">
    <location>
        <begin position="388"/>
        <end position="451"/>
    </location>
</feature>
<dbReference type="RefSeq" id="XP_014467708.1">
    <property type="nucleotide sequence ID" value="XM_014612222.1"/>
</dbReference>
<dbReference type="KEGG" id="dqu:106740812"/>
<dbReference type="Pfam" id="PF13855">
    <property type="entry name" value="LRR_8"/>
    <property type="match status" value="1"/>
</dbReference>
<feature type="compositionally biased region" description="Polar residues" evidence="3">
    <location>
        <begin position="388"/>
        <end position="398"/>
    </location>
</feature>
<keyword evidence="2" id="KW-0677">Repeat</keyword>
<dbReference type="GO" id="GO:0032259">
    <property type="term" value="P:methylation"/>
    <property type="evidence" value="ECO:0007669"/>
    <property type="project" value="InterPro"/>
</dbReference>
<evidence type="ECO:0000256" key="3">
    <source>
        <dbReference type="SAM" id="MobiDB-lite"/>
    </source>
</evidence>
<dbReference type="Proteomes" id="UP000515204">
    <property type="component" value="Unplaced"/>
</dbReference>
<sequence>MVVVLALIALLVGDVAASCREVPNDDMLEYLCKDGEPGDLATVPEGTEKLRINRMPLRRITADTFAKFGDDLWVLSCSHCEISEIEADAFRRLVSLQQLSLDNNYLTAVRASWFEGLDYLTYLDVNYNHIREIEDGVYRNLPALVDLRISGNRLRCLNLDGMSRLRQLKRMFLSENPEFACPHAVSEFLENQRVTFDRDPEWRKLEHDAVEVHVPPAHAREEDEASVPAYQERPVVPPMTGDRSFHSAEHYGRHRRPTTTSTTTTMRPIMLQSHIPRVEPIPPPRTSYEVPPDRPLSSRPMIFYPHPETPRTPPQESRPPLEDARMTVGVDELPLTEEVSLYPSLSHTTYERPRASSGMSGPTSENMRFLAGADGFSSAEHTHVPTYEMTSQPSTQYATPEGSPVPLVESTTESTTRPDRPTELILTNPPYEPAHPYATSERSRLPSSENEMTTWFDGQSRIAEEIVTYPLYTATPDGLEETSHGSIEMTRSWSTGDPGAFATSRTWSTDDNSWPTDAPMGRQETPVSRKPTGDGYTSDDETSVDDRWSSSSTGDETATDLPAEAERLGTTTPISVDREDYMHAVRPLHPQPELMHSVSADDSYHAPYYESPVTVHTPLLKHREEHDEGMTTETSTDSPKDSAPRARPASVLVMSIVVVILGHVIVARF</sequence>
<feature type="signal peptide" evidence="5">
    <location>
        <begin position="1"/>
        <end position="17"/>
    </location>
</feature>
<dbReference type="RefSeq" id="XP_014467709.1">
    <property type="nucleotide sequence ID" value="XM_014612223.1"/>
</dbReference>
<feature type="region of interest" description="Disordered" evidence="3">
    <location>
        <begin position="480"/>
        <end position="568"/>
    </location>
</feature>
<accession>A0A6P3WNU9</accession>
<dbReference type="Gene3D" id="3.80.10.10">
    <property type="entry name" value="Ribonuclease Inhibitor"/>
    <property type="match status" value="1"/>
</dbReference>
<evidence type="ECO:0000313" key="7">
    <source>
        <dbReference type="RefSeq" id="XP_014467708.1"/>
    </source>
</evidence>
<feature type="chain" id="PRO_5044646664" evidence="5">
    <location>
        <begin position="18"/>
        <end position="669"/>
    </location>
</feature>
<keyword evidence="4" id="KW-1133">Transmembrane helix</keyword>
<dbReference type="GO" id="GO:0003676">
    <property type="term" value="F:nucleic acid binding"/>
    <property type="evidence" value="ECO:0007669"/>
    <property type="project" value="InterPro"/>
</dbReference>
<keyword evidence="6" id="KW-1185">Reference proteome</keyword>
<feature type="transmembrane region" description="Helical" evidence="4">
    <location>
        <begin position="649"/>
        <end position="667"/>
    </location>
</feature>
<protein>
    <submittedName>
        <fullName evidence="7 8">Flocculation protein FLO11 isoform X1</fullName>
    </submittedName>
</protein>
<gene>
    <name evidence="7 8" type="primary">LOC106740812</name>
</gene>
<dbReference type="PROSITE" id="PS00092">
    <property type="entry name" value="N6_MTASE"/>
    <property type="match status" value="1"/>
</dbReference>
<dbReference type="GeneID" id="106740812"/>
<dbReference type="SMART" id="SM00369">
    <property type="entry name" value="LRR_TYP"/>
    <property type="match status" value="3"/>
</dbReference>
<dbReference type="InterPro" id="IPR001611">
    <property type="entry name" value="Leu-rich_rpt"/>
</dbReference>
<proteinExistence type="predicted"/>
<dbReference type="PANTHER" id="PTHR24366">
    <property type="entry name" value="IG(IMMUNOGLOBULIN) AND LRR(LEUCINE RICH REPEAT) DOMAINS"/>
    <property type="match status" value="1"/>
</dbReference>
<keyword evidence="4" id="KW-0812">Transmembrane</keyword>
<keyword evidence="4" id="KW-0472">Membrane</keyword>
<dbReference type="OrthoDB" id="676979at2759"/>
<name>A0A6P3WNU9_DINQU</name>
<dbReference type="InterPro" id="IPR032675">
    <property type="entry name" value="LRR_dom_sf"/>
</dbReference>
<evidence type="ECO:0000256" key="2">
    <source>
        <dbReference type="ARBA" id="ARBA00022737"/>
    </source>
</evidence>
<dbReference type="InterPro" id="IPR003591">
    <property type="entry name" value="Leu-rich_rpt_typical-subtyp"/>
</dbReference>
<dbReference type="InterPro" id="IPR002052">
    <property type="entry name" value="DNA_methylase_N6_adenine_CS"/>
</dbReference>
<organism evidence="6 7">
    <name type="scientific">Dinoponera quadriceps</name>
    <name type="common">South American ant</name>
    <dbReference type="NCBI Taxonomy" id="609295"/>
    <lineage>
        <taxon>Eukaryota</taxon>
        <taxon>Metazoa</taxon>
        <taxon>Ecdysozoa</taxon>
        <taxon>Arthropoda</taxon>
        <taxon>Hexapoda</taxon>
        <taxon>Insecta</taxon>
        <taxon>Pterygota</taxon>
        <taxon>Neoptera</taxon>
        <taxon>Endopterygota</taxon>
        <taxon>Hymenoptera</taxon>
        <taxon>Apocrita</taxon>
        <taxon>Aculeata</taxon>
        <taxon>Formicoidea</taxon>
        <taxon>Formicidae</taxon>
        <taxon>Ponerinae</taxon>
        <taxon>Ponerini</taxon>
        <taxon>Dinoponera</taxon>
    </lineage>
</organism>
<feature type="region of interest" description="Disordered" evidence="3">
    <location>
        <begin position="623"/>
        <end position="647"/>
    </location>
</feature>
<feature type="region of interest" description="Disordered" evidence="3">
    <location>
        <begin position="217"/>
        <end position="263"/>
    </location>
</feature>
<keyword evidence="5" id="KW-0732">Signal</keyword>
<evidence type="ECO:0000256" key="5">
    <source>
        <dbReference type="SAM" id="SignalP"/>
    </source>
</evidence>
<evidence type="ECO:0000313" key="6">
    <source>
        <dbReference type="Proteomes" id="UP000515204"/>
    </source>
</evidence>
<evidence type="ECO:0000313" key="8">
    <source>
        <dbReference type="RefSeq" id="XP_014467709.1"/>
    </source>
</evidence>
<keyword evidence="1" id="KW-0433">Leucine-rich repeat</keyword>
<dbReference type="AlphaFoldDB" id="A0A6P3WNU9"/>
<dbReference type="SUPFAM" id="SSF52058">
    <property type="entry name" value="L domain-like"/>
    <property type="match status" value="1"/>
</dbReference>
<dbReference type="GO" id="GO:0008168">
    <property type="term" value="F:methyltransferase activity"/>
    <property type="evidence" value="ECO:0007669"/>
    <property type="project" value="InterPro"/>
</dbReference>
<evidence type="ECO:0000256" key="1">
    <source>
        <dbReference type="ARBA" id="ARBA00022614"/>
    </source>
</evidence>
<feature type="compositionally biased region" description="Polar residues" evidence="3">
    <location>
        <begin position="503"/>
        <end position="515"/>
    </location>
</feature>
<reference evidence="7 8" key="1">
    <citation type="submission" date="2025-04" db="UniProtKB">
        <authorList>
            <consortium name="RefSeq"/>
        </authorList>
    </citation>
    <scope>IDENTIFICATION</scope>
</reference>
<feature type="region of interest" description="Disordered" evidence="3">
    <location>
        <begin position="276"/>
        <end position="295"/>
    </location>
</feature>
<evidence type="ECO:0000256" key="4">
    <source>
        <dbReference type="SAM" id="Phobius"/>
    </source>
</evidence>
<dbReference type="PANTHER" id="PTHR24366:SF96">
    <property type="entry name" value="LEUCINE RICH REPEAT CONTAINING 53"/>
    <property type="match status" value="1"/>
</dbReference>